<evidence type="ECO:0000313" key="2">
    <source>
        <dbReference type="Proteomes" id="UP000054549"/>
    </source>
</evidence>
<keyword evidence="2" id="KW-1185">Reference proteome</keyword>
<dbReference type="AlphaFoldDB" id="A0A0C2WZ05"/>
<dbReference type="Proteomes" id="UP000054549">
    <property type="component" value="Unassembled WGS sequence"/>
</dbReference>
<dbReference type="InParanoid" id="A0A0C2WZ05"/>
<reference evidence="1 2" key="1">
    <citation type="submission" date="2014-04" db="EMBL/GenBank/DDBJ databases">
        <title>Evolutionary Origins and Diversification of the Mycorrhizal Mutualists.</title>
        <authorList>
            <consortium name="DOE Joint Genome Institute"/>
            <consortium name="Mycorrhizal Genomics Consortium"/>
            <person name="Kohler A."/>
            <person name="Kuo A."/>
            <person name="Nagy L.G."/>
            <person name="Floudas D."/>
            <person name="Copeland A."/>
            <person name="Barry K.W."/>
            <person name="Cichocki N."/>
            <person name="Veneault-Fourrey C."/>
            <person name="LaButti K."/>
            <person name="Lindquist E.A."/>
            <person name="Lipzen A."/>
            <person name="Lundell T."/>
            <person name="Morin E."/>
            <person name="Murat C."/>
            <person name="Riley R."/>
            <person name="Ohm R."/>
            <person name="Sun H."/>
            <person name="Tunlid A."/>
            <person name="Henrissat B."/>
            <person name="Grigoriev I.V."/>
            <person name="Hibbett D.S."/>
            <person name="Martin F."/>
        </authorList>
    </citation>
    <scope>NUCLEOTIDE SEQUENCE [LARGE SCALE GENOMIC DNA]</scope>
    <source>
        <strain evidence="1 2">Koide BX008</strain>
    </source>
</reference>
<sequence>MKDAFDWTQLAGAKRKKHYNVVLDFSEPLPKLQLPESRFFGSEFLFYRALLGAIGIRVNSVED</sequence>
<gene>
    <name evidence="1" type="ORF">M378DRAFT_159996</name>
</gene>
<dbReference type="HOGENOM" id="CLU_2885291_0_0_1"/>
<name>A0A0C2WZ05_AMAMK</name>
<proteinExistence type="predicted"/>
<dbReference type="EMBL" id="KN818233">
    <property type="protein sequence ID" value="KIL67032.1"/>
    <property type="molecule type" value="Genomic_DNA"/>
</dbReference>
<accession>A0A0C2WZ05</accession>
<protein>
    <submittedName>
        <fullName evidence="1">Uncharacterized protein</fullName>
    </submittedName>
</protein>
<evidence type="ECO:0000313" key="1">
    <source>
        <dbReference type="EMBL" id="KIL67032.1"/>
    </source>
</evidence>
<organism evidence="1 2">
    <name type="scientific">Amanita muscaria (strain Koide BX008)</name>
    <dbReference type="NCBI Taxonomy" id="946122"/>
    <lineage>
        <taxon>Eukaryota</taxon>
        <taxon>Fungi</taxon>
        <taxon>Dikarya</taxon>
        <taxon>Basidiomycota</taxon>
        <taxon>Agaricomycotina</taxon>
        <taxon>Agaricomycetes</taxon>
        <taxon>Agaricomycetidae</taxon>
        <taxon>Agaricales</taxon>
        <taxon>Pluteineae</taxon>
        <taxon>Amanitaceae</taxon>
        <taxon>Amanita</taxon>
    </lineage>
</organism>